<keyword evidence="4" id="KW-0819">tRNA processing</keyword>
<dbReference type="Proteomes" id="UP000243052">
    <property type="component" value="Chromosome iii"/>
</dbReference>
<evidence type="ECO:0000259" key="11">
    <source>
        <dbReference type="Pfam" id="PF23936"/>
    </source>
</evidence>
<dbReference type="GeneID" id="28723139"/>
<evidence type="ECO:0000313" key="13">
    <source>
        <dbReference type="Proteomes" id="UP000243052"/>
    </source>
</evidence>
<feature type="domain" description="ELP1 alpha-solenoid" evidence="10">
    <location>
        <begin position="715"/>
        <end position="801"/>
    </location>
</feature>
<dbReference type="GO" id="GO:0005634">
    <property type="term" value="C:nucleus"/>
    <property type="evidence" value="ECO:0007669"/>
    <property type="project" value="UniProtKB-SubCell"/>
</dbReference>
<dbReference type="OrthoDB" id="40048at2759"/>
<evidence type="ECO:0000259" key="7">
    <source>
        <dbReference type="Pfam" id="PF04762"/>
    </source>
</evidence>
<proteinExistence type="inferred from homology"/>
<sequence length="1322" mass="149461">MKNLVALNHGTLKPTSDSHPGLKLITSSFDSLTDSITCVLGAADIGAIEVQQYMKDGKVSTLASFCVETFDDKLLSFMHFADINQLVFVFEQGDIMTATYDLEDLNAGAQITIVGSIDDGIVAAEWSHDEESLALVTGNRSVLLLSRQFDPISELKLEVKDLKESKHVTVGWGKKETQFRGKGARAMEREALQSLKASGLVGGELRDPTMPYVVDSGIILDTDNRSVNISWRGDCEYFVVSAIDTVADPDDETKTIERRTLRVYSRDGSLDSASEPVDHLEHHLAWKPQGSLIASIRRKTNIPEEESLELVFFERNGLRHGEFDTRLPINEIVRFIAWNSTSEILTIVLEDRIQLWTTKNYHWYLKQELYGSKIEFVKWHPEKEYTLMYGDDGEVHIVDLHHKMTHGPTVAPFDKGTCLAIDGQTVNITPLGIANVPPPIYYREFVTPGNVLDAAVSLSNSVYAAINVDSLILASCSLDEMKNGSHPKINFVYSKHHFATEHDKLRQVAFIKNNLVGVLLDSDNMSRIALIDLKEDREPILRTIIDTFTKVILLRSDVEYNSLVYETTDARIVQIEENGNTIDLVQFPQLVIDFKVKRITSSASEDTWGVSNSKTVCFGLTSNGKLFVDKVQLTTAVTSMEVTDSLLLFTTAQHMLQMVHLNTADLKPLPIVEGDVTDERIRSVERGSILVNVNPSNSAVTLQAPRGNLETIRPRIMILSEVRRNIVTMRYREAFNSCRVNRINLDILHDYAPDLFYDNLESFINQIERVDYLDVFISCLTEENVSETKYKETLNEATDSSFKLAPPPPTEMELYIQKKKFNPATSKVNKICKAMLQVFLANPTYRKKYLQNIVTAYACQNPADIKGALTFISGLPTEENKDSAITHLFYLQDVNIYKVALSLYDIPLSLAVAQKSQMDPREYLPFLQMLENHEPLRRKFVIDNHLGNHAKALVHLSEMGDDKEKLSNELLEYVDEHELYTDALHIYRYEPVKQNSIYQIYAKYLSSKQEYAEAGIIHEMIGEWKEAMDSFSSGNRWTEALSIATLHFPEMVVEVAEKLVTSLTAEHKYIPAAQIQLRFLKNAREAITLYCNAYAYGDAIMTCGSTGNINLITEVVDPALGEGFSTVAELIADCKGQVNSQLRRLRELRAKKQEDPYAFYGEETEQADDVSIAASITSTKESFFTRYTGKTSGTARTGVSRKTAKNKLREERKRARGKKGTIYEEEYLVKSIGRLIERLTQTQSDAVHLIDGLLRRNMREQAYQLQKGFVGVLSTLKENIVEIYTISERDRERIDDNGQVYYVPEIPVPEIKDFPTRSIIDY</sequence>
<dbReference type="InterPro" id="IPR006849">
    <property type="entry name" value="Elp1"/>
</dbReference>
<dbReference type="GO" id="GO:0005829">
    <property type="term" value="C:cytosol"/>
    <property type="evidence" value="ECO:0007669"/>
    <property type="project" value="TreeGrafter"/>
</dbReference>
<keyword evidence="5" id="KW-0539">Nucleus</keyword>
<dbReference type="InterPro" id="IPR056166">
    <property type="entry name" value="TPR_ELP1"/>
</dbReference>
<evidence type="ECO:0000256" key="3">
    <source>
        <dbReference type="ARBA" id="ARBA00022490"/>
    </source>
</evidence>
<comment type="function">
    <text evidence="5">Component of the elongator complex which is required for multiple tRNA modifications, including mcm5U (5-methoxycarbonylmethyl uridine), mcm5s2U (5-methoxycarbonylmethyl-2-thiouridine), and ncm5U (5-carbamoylmethyl uridine). The elongator complex catalyzes formation of carboxymethyluridine in the wobble base at position 34 in tRNAs.</text>
</comment>
<dbReference type="EMBL" id="CP014243">
    <property type="protein sequence ID" value="AMD19913.1"/>
    <property type="molecule type" value="Genomic_DNA"/>
</dbReference>
<evidence type="ECO:0000256" key="2">
    <source>
        <dbReference type="ARBA" id="ARBA00006086"/>
    </source>
</evidence>
<comment type="similarity">
    <text evidence="2 5">Belongs to the ELP1/IKA1 family.</text>
</comment>
<dbReference type="PANTHER" id="PTHR12747">
    <property type="entry name" value="ELONGATOR COMPLEX PROTEIN 1"/>
    <property type="match status" value="1"/>
</dbReference>
<dbReference type="InterPro" id="IPR056169">
    <property type="entry name" value="HB_ELP1"/>
</dbReference>
<evidence type="ECO:0000259" key="8">
    <source>
        <dbReference type="Pfam" id="PF23797"/>
    </source>
</evidence>
<keyword evidence="3 5" id="KW-0963">Cytoplasm</keyword>
<dbReference type="Pfam" id="PF23878">
    <property type="entry name" value="TPR_ELP1"/>
    <property type="match status" value="1"/>
</dbReference>
<dbReference type="GO" id="GO:0002926">
    <property type="term" value="P:tRNA wobble base 5-methoxycarbonylmethyl-2-thiouridinylation"/>
    <property type="evidence" value="ECO:0007669"/>
    <property type="project" value="TreeGrafter"/>
</dbReference>
<dbReference type="GO" id="GO:0000049">
    <property type="term" value="F:tRNA binding"/>
    <property type="evidence" value="ECO:0007669"/>
    <property type="project" value="TreeGrafter"/>
</dbReference>
<accession>A0A0X8HR67</accession>
<dbReference type="UniPathway" id="UPA00988"/>
<gene>
    <name evidence="12" type="ORF">AW171_hschr31775</name>
</gene>
<feature type="domain" description="ELP1 three-helical bundle" evidence="11">
    <location>
        <begin position="1113"/>
        <end position="1283"/>
    </location>
</feature>
<evidence type="ECO:0000256" key="4">
    <source>
        <dbReference type="ARBA" id="ARBA00022694"/>
    </source>
</evidence>
<dbReference type="InterPro" id="IPR056167">
    <property type="entry name" value="A-sol_ELP1"/>
</dbReference>
<evidence type="ECO:0000259" key="10">
    <source>
        <dbReference type="Pfam" id="PF23925"/>
    </source>
</evidence>
<dbReference type="InterPro" id="IPR056164">
    <property type="entry name" value="Beta-prop_ELP1_1st"/>
</dbReference>
<dbReference type="InterPro" id="IPR056165">
    <property type="entry name" value="Beta-prop_ELP1_2nd"/>
</dbReference>
<feature type="domain" description="ELP1 N-terminal second beta-propeller" evidence="8">
    <location>
        <begin position="421"/>
        <end position="691"/>
    </location>
</feature>
<feature type="region of interest" description="Disordered" evidence="6">
    <location>
        <begin position="1194"/>
        <end position="1215"/>
    </location>
</feature>
<comment type="subcellular location">
    <subcellularLocation>
        <location evidence="5">Cytoplasm</location>
    </subcellularLocation>
    <subcellularLocation>
        <location evidence="5">Nucleus</location>
    </subcellularLocation>
</comment>
<dbReference type="STRING" id="45286.A0A0X8HR67"/>
<dbReference type="Pfam" id="PF23925">
    <property type="entry name" value="A-sol_ELP1"/>
    <property type="match status" value="2"/>
</dbReference>
<protein>
    <recommendedName>
        <fullName evidence="5">Elongator complex protein 1</fullName>
    </recommendedName>
</protein>
<reference evidence="12 13" key="1">
    <citation type="submission" date="2016-01" db="EMBL/GenBank/DDBJ databases">
        <title>Genome sequence of the yeast Holleya sinecauda.</title>
        <authorList>
            <person name="Dietrich F.S."/>
        </authorList>
    </citation>
    <scope>NUCLEOTIDE SEQUENCE [LARGE SCALE GENOMIC DNA]</scope>
    <source>
        <strain evidence="12 13">ATCC 58844</strain>
    </source>
</reference>
<dbReference type="PIRSF" id="PIRSF017233">
    <property type="entry name" value="IKAP"/>
    <property type="match status" value="1"/>
</dbReference>
<dbReference type="PANTHER" id="PTHR12747:SF0">
    <property type="entry name" value="ELONGATOR COMPLEX PROTEIN 1"/>
    <property type="match status" value="1"/>
</dbReference>
<dbReference type="Pfam" id="PF23797">
    <property type="entry name" value="Beta-prop_ELP1_2nd"/>
    <property type="match status" value="1"/>
</dbReference>
<dbReference type="Pfam" id="PF04762">
    <property type="entry name" value="Beta-prop_ELP1_1st"/>
    <property type="match status" value="1"/>
</dbReference>
<dbReference type="GO" id="GO:0033588">
    <property type="term" value="C:elongator holoenzyme complex"/>
    <property type="evidence" value="ECO:0007669"/>
    <property type="project" value="InterPro"/>
</dbReference>
<feature type="domain" description="ELP1 first N-terminal beta-propeller" evidence="7">
    <location>
        <begin position="1"/>
        <end position="382"/>
    </location>
</feature>
<evidence type="ECO:0000256" key="6">
    <source>
        <dbReference type="SAM" id="MobiDB-lite"/>
    </source>
</evidence>
<feature type="domain" description="ELP1 alpha-solenoid" evidence="10">
    <location>
        <begin position="817"/>
        <end position="930"/>
    </location>
</feature>
<keyword evidence="13" id="KW-1185">Reference proteome</keyword>
<dbReference type="SUPFAM" id="SSF82171">
    <property type="entry name" value="DPP6 N-terminal domain-like"/>
    <property type="match status" value="1"/>
</dbReference>
<evidence type="ECO:0000256" key="1">
    <source>
        <dbReference type="ARBA" id="ARBA00005043"/>
    </source>
</evidence>
<organism evidence="12 13">
    <name type="scientific">Eremothecium sinecaudum</name>
    <dbReference type="NCBI Taxonomy" id="45286"/>
    <lineage>
        <taxon>Eukaryota</taxon>
        <taxon>Fungi</taxon>
        <taxon>Dikarya</taxon>
        <taxon>Ascomycota</taxon>
        <taxon>Saccharomycotina</taxon>
        <taxon>Saccharomycetes</taxon>
        <taxon>Saccharomycetales</taxon>
        <taxon>Saccharomycetaceae</taxon>
        <taxon>Eremothecium</taxon>
    </lineage>
</organism>
<name>A0A0X8HR67_9SACH</name>
<evidence type="ECO:0000259" key="9">
    <source>
        <dbReference type="Pfam" id="PF23878"/>
    </source>
</evidence>
<dbReference type="Pfam" id="PF23936">
    <property type="entry name" value="HB_ELP1"/>
    <property type="match status" value="1"/>
</dbReference>
<dbReference type="RefSeq" id="XP_017986909.1">
    <property type="nucleotide sequence ID" value="XM_018131203.1"/>
</dbReference>
<evidence type="ECO:0000313" key="12">
    <source>
        <dbReference type="EMBL" id="AMD19913.1"/>
    </source>
</evidence>
<evidence type="ECO:0000256" key="5">
    <source>
        <dbReference type="PIRNR" id="PIRNR017233"/>
    </source>
</evidence>
<feature type="domain" description="ELP1 TPR" evidence="9">
    <location>
        <begin position="938"/>
        <end position="1099"/>
    </location>
</feature>
<comment type="pathway">
    <text evidence="1">tRNA modification; 5-methoxycarbonylmethyl-2-thiouridine-tRNA biosynthesis.</text>
</comment>